<protein>
    <submittedName>
        <fullName evidence="1">Uncharacterized protein</fullName>
    </submittedName>
</protein>
<keyword evidence="2" id="KW-1185">Reference proteome</keyword>
<name>A0ACC2BBF3_DIPCM</name>
<dbReference type="Proteomes" id="UP001162992">
    <property type="component" value="Chromosome 16"/>
</dbReference>
<accession>A0ACC2BBF3</accession>
<dbReference type="EMBL" id="CM055107">
    <property type="protein sequence ID" value="KAJ7527112.1"/>
    <property type="molecule type" value="Genomic_DNA"/>
</dbReference>
<evidence type="ECO:0000313" key="1">
    <source>
        <dbReference type="EMBL" id="KAJ7527112.1"/>
    </source>
</evidence>
<comment type="caution">
    <text evidence="1">The sequence shown here is derived from an EMBL/GenBank/DDBJ whole genome shotgun (WGS) entry which is preliminary data.</text>
</comment>
<gene>
    <name evidence="1" type="ORF">O6H91_16G037500</name>
</gene>
<sequence>MVSLVETEVALLLRRERLACLALQETRAYAGSWPLNFHEYFVFERPARKGDTGERGVALAIHKSLAAFPVGVEHPNWILVQVSGARLESRSWILGGVYVPQKQLGPARRSMLCQLSKSLKAAANGDHPIAIMGDWNMSLKAINLWVKKFNGHLSIFQVAGSPSSLHTKTGKGRTAIDLFVVNSSARDLLSRPKVDRNCDLSDHWPVLSRVRSSKSFPNPTPLQPSPPNFNHSRLKLVRREMLLHPGWGELDRVISDPISELHLETLCGMFQETSLRVAKESGILTPPLPKKTVGLASNAIRHALKRRSQAWTQLRLHGSTESWNKWQEEAARVKL</sequence>
<organism evidence="1 2">
    <name type="scientific">Diphasiastrum complanatum</name>
    <name type="common">Issler's clubmoss</name>
    <name type="synonym">Lycopodium complanatum</name>
    <dbReference type="NCBI Taxonomy" id="34168"/>
    <lineage>
        <taxon>Eukaryota</taxon>
        <taxon>Viridiplantae</taxon>
        <taxon>Streptophyta</taxon>
        <taxon>Embryophyta</taxon>
        <taxon>Tracheophyta</taxon>
        <taxon>Lycopodiopsida</taxon>
        <taxon>Lycopodiales</taxon>
        <taxon>Lycopodiaceae</taxon>
        <taxon>Lycopodioideae</taxon>
        <taxon>Diphasiastrum</taxon>
    </lineage>
</organism>
<evidence type="ECO:0000313" key="2">
    <source>
        <dbReference type="Proteomes" id="UP001162992"/>
    </source>
</evidence>
<proteinExistence type="predicted"/>
<reference evidence="2" key="1">
    <citation type="journal article" date="2024" name="Proc. Natl. Acad. Sci. U.S.A.">
        <title>Extraordinary preservation of gene collinearity over three hundred million years revealed in homosporous lycophytes.</title>
        <authorList>
            <person name="Li C."/>
            <person name="Wickell D."/>
            <person name="Kuo L.Y."/>
            <person name="Chen X."/>
            <person name="Nie B."/>
            <person name="Liao X."/>
            <person name="Peng D."/>
            <person name="Ji J."/>
            <person name="Jenkins J."/>
            <person name="Williams M."/>
            <person name="Shu S."/>
            <person name="Plott C."/>
            <person name="Barry K."/>
            <person name="Rajasekar S."/>
            <person name="Grimwood J."/>
            <person name="Han X."/>
            <person name="Sun S."/>
            <person name="Hou Z."/>
            <person name="He W."/>
            <person name="Dai G."/>
            <person name="Sun C."/>
            <person name="Schmutz J."/>
            <person name="Leebens-Mack J.H."/>
            <person name="Li F.W."/>
            <person name="Wang L."/>
        </authorList>
    </citation>
    <scope>NUCLEOTIDE SEQUENCE [LARGE SCALE GENOMIC DNA]</scope>
    <source>
        <strain evidence="2">cv. PW_Plant_1</strain>
    </source>
</reference>